<feature type="chain" id="PRO_5035801222" description="SGNH hydrolase-type esterase domain-containing protein" evidence="2">
    <location>
        <begin position="24"/>
        <end position="282"/>
    </location>
</feature>
<dbReference type="SUPFAM" id="SSF52266">
    <property type="entry name" value="SGNH hydrolase"/>
    <property type="match status" value="1"/>
</dbReference>
<gene>
    <name evidence="3" type="ORF">F2Q68_00027788</name>
</gene>
<reference evidence="3" key="1">
    <citation type="submission" date="2019-12" db="EMBL/GenBank/DDBJ databases">
        <title>Genome sequencing and annotation of Brassica cretica.</title>
        <authorList>
            <person name="Studholme D.J."/>
            <person name="Sarris P.F."/>
        </authorList>
    </citation>
    <scope>NUCLEOTIDE SEQUENCE</scope>
    <source>
        <strain evidence="3">PFS-001/15</strain>
        <tissue evidence="3">Leaf</tissue>
    </source>
</reference>
<feature type="signal peptide" evidence="2">
    <location>
        <begin position="1"/>
        <end position="23"/>
    </location>
</feature>
<dbReference type="PANTHER" id="PTHR45642:SF30">
    <property type="entry name" value="SGNH HYDROLASE-TYPE ESTERASE DOMAIN-CONTAINING PROTEIN"/>
    <property type="match status" value="1"/>
</dbReference>
<accession>A0A8S9I9U8</accession>
<dbReference type="GO" id="GO:0016788">
    <property type="term" value="F:hydrolase activity, acting on ester bonds"/>
    <property type="evidence" value="ECO:0007669"/>
    <property type="project" value="InterPro"/>
</dbReference>
<comment type="caution">
    <text evidence="3">The sequence shown here is derived from an EMBL/GenBank/DDBJ whole genome shotgun (WGS) entry which is preliminary data.</text>
</comment>
<comment type="similarity">
    <text evidence="1">Belongs to the 'GDSL' lipolytic enzyme family.</text>
</comment>
<dbReference type="InterPro" id="IPR036514">
    <property type="entry name" value="SGNH_hydro_sf"/>
</dbReference>
<name>A0A8S9I9U8_BRACR</name>
<evidence type="ECO:0000256" key="1">
    <source>
        <dbReference type="ARBA" id="ARBA00008668"/>
    </source>
</evidence>
<protein>
    <recommendedName>
        <fullName evidence="5">SGNH hydrolase-type esterase domain-containing protein</fullName>
    </recommendedName>
</protein>
<sequence>MSTSNTITFILFIATTLLASCNAAENAASQPLFPAILIFGDSTVDTGNNNYPINTFFRATHLPYGMDLPNHEANGRFSNGKLIPDILAAKYNIKQLAIPVSKQPNMFKSYIARLKSIVGDMKATEIINNALVVISAGTNDFILNYYTIPSRRLQYHHVSSYQDFILKRLDNLIGELYSLGCRNIVIGGLPPIGCLPIQMTAKFRNIFSKILYSDIYNPIYDMMQNPGKYGFLETSFMCNVLSQTCDNHSEFLFFDSSIHPSEATYNYIGDLLDTQIREWIAA</sequence>
<dbReference type="AlphaFoldDB" id="A0A8S9I9U8"/>
<dbReference type="Pfam" id="PF00657">
    <property type="entry name" value="Lipase_GDSL"/>
    <property type="match status" value="1"/>
</dbReference>
<evidence type="ECO:0008006" key="5">
    <source>
        <dbReference type="Google" id="ProtNLM"/>
    </source>
</evidence>
<dbReference type="PANTHER" id="PTHR45642">
    <property type="entry name" value="GDSL ESTERASE/LIPASE EXL3"/>
    <property type="match status" value="1"/>
</dbReference>
<organism evidence="3 4">
    <name type="scientific">Brassica cretica</name>
    <name type="common">Mustard</name>
    <dbReference type="NCBI Taxonomy" id="69181"/>
    <lineage>
        <taxon>Eukaryota</taxon>
        <taxon>Viridiplantae</taxon>
        <taxon>Streptophyta</taxon>
        <taxon>Embryophyta</taxon>
        <taxon>Tracheophyta</taxon>
        <taxon>Spermatophyta</taxon>
        <taxon>Magnoliopsida</taxon>
        <taxon>eudicotyledons</taxon>
        <taxon>Gunneridae</taxon>
        <taxon>Pentapetalae</taxon>
        <taxon>rosids</taxon>
        <taxon>malvids</taxon>
        <taxon>Brassicales</taxon>
        <taxon>Brassicaceae</taxon>
        <taxon>Brassiceae</taxon>
        <taxon>Brassica</taxon>
    </lineage>
</organism>
<evidence type="ECO:0000313" key="3">
    <source>
        <dbReference type="EMBL" id="KAF2566529.1"/>
    </source>
</evidence>
<dbReference type="EMBL" id="QGKW02001911">
    <property type="protein sequence ID" value="KAF2566529.1"/>
    <property type="molecule type" value="Genomic_DNA"/>
</dbReference>
<dbReference type="Gene3D" id="3.40.50.1110">
    <property type="entry name" value="SGNH hydrolase"/>
    <property type="match status" value="1"/>
</dbReference>
<keyword evidence="2" id="KW-0732">Signal</keyword>
<dbReference type="Proteomes" id="UP000712281">
    <property type="component" value="Unassembled WGS sequence"/>
</dbReference>
<dbReference type="InterPro" id="IPR001087">
    <property type="entry name" value="GDSL"/>
</dbReference>
<evidence type="ECO:0000313" key="4">
    <source>
        <dbReference type="Proteomes" id="UP000712281"/>
    </source>
</evidence>
<proteinExistence type="inferred from homology"/>
<dbReference type="InterPro" id="IPR050592">
    <property type="entry name" value="GDSL_lipolytic_enzyme"/>
</dbReference>
<evidence type="ECO:0000256" key="2">
    <source>
        <dbReference type="SAM" id="SignalP"/>
    </source>
</evidence>